<evidence type="ECO:0000259" key="9">
    <source>
        <dbReference type="Pfam" id="PF20172"/>
    </source>
</evidence>
<dbReference type="GO" id="GO:0016779">
    <property type="term" value="F:nucleotidyltransferase activity"/>
    <property type="evidence" value="ECO:0007669"/>
    <property type="project" value="UniProtKB-KW"/>
</dbReference>
<evidence type="ECO:0000256" key="3">
    <source>
        <dbReference type="ARBA" id="ARBA00022679"/>
    </source>
</evidence>
<organism evidence="10 11">
    <name type="scientific">Aurantimonas coralicida</name>
    <dbReference type="NCBI Taxonomy" id="182270"/>
    <lineage>
        <taxon>Bacteria</taxon>
        <taxon>Pseudomonadati</taxon>
        <taxon>Pseudomonadota</taxon>
        <taxon>Alphaproteobacteria</taxon>
        <taxon>Hyphomicrobiales</taxon>
        <taxon>Aurantimonadaceae</taxon>
        <taxon>Aurantimonas</taxon>
    </lineage>
</organism>
<feature type="domain" description="DUF6538" evidence="9">
    <location>
        <begin position="37"/>
        <end position="83"/>
    </location>
</feature>
<keyword evidence="5" id="KW-0479">Metal-binding</keyword>
<evidence type="ECO:0000313" key="11">
    <source>
        <dbReference type="Proteomes" id="UP000885680"/>
    </source>
</evidence>
<keyword evidence="7" id="KW-0067">ATP-binding</keyword>
<dbReference type="Pfam" id="PF02696">
    <property type="entry name" value="SelO"/>
    <property type="match status" value="1"/>
</dbReference>
<name>A0A9C9NEI3_9HYPH</name>
<evidence type="ECO:0000256" key="2">
    <source>
        <dbReference type="ARBA" id="ARBA00009747"/>
    </source>
</evidence>
<gene>
    <name evidence="10" type="ORF">ENH89_09735</name>
</gene>
<evidence type="ECO:0000256" key="8">
    <source>
        <dbReference type="ARBA" id="ARBA00022842"/>
    </source>
</evidence>
<accession>A0A9C9NEI3</accession>
<evidence type="ECO:0000256" key="6">
    <source>
        <dbReference type="ARBA" id="ARBA00022741"/>
    </source>
</evidence>
<reference evidence="10" key="1">
    <citation type="journal article" date="2020" name="mSystems">
        <title>Genome- and Community-Level Interaction Insights into Carbon Utilization and Element Cycling Functions of Hydrothermarchaeota in Hydrothermal Sediment.</title>
        <authorList>
            <person name="Zhou Z."/>
            <person name="Liu Y."/>
            <person name="Xu W."/>
            <person name="Pan J."/>
            <person name="Luo Z.H."/>
            <person name="Li M."/>
        </authorList>
    </citation>
    <scope>NUCLEOTIDE SEQUENCE</scope>
    <source>
        <strain evidence="10">HyVt-347</strain>
    </source>
</reference>
<dbReference type="GO" id="GO:0005524">
    <property type="term" value="F:ATP binding"/>
    <property type="evidence" value="ECO:0007669"/>
    <property type="project" value="UniProtKB-KW"/>
</dbReference>
<dbReference type="AlphaFoldDB" id="A0A9C9NEI3"/>
<dbReference type="PANTHER" id="PTHR12153:SF15">
    <property type="entry name" value="PROTEIN ADENYLYLTRANSFERASE SELO, MITOCHONDRIAL"/>
    <property type="match status" value="1"/>
</dbReference>
<evidence type="ECO:0000256" key="4">
    <source>
        <dbReference type="ARBA" id="ARBA00022695"/>
    </source>
</evidence>
<keyword evidence="8" id="KW-0460">Magnesium</keyword>
<evidence type="ECO:0000256" key="7">
    <source>
        <dbReference type="ARBA" id="ARBA00022840"/>
    </source>
</evidence>
<dbReference type="InterPro" id="IPR046668">
    <property type="entry name" value="DUF6538"/>
</dbReference>
<keyword evidence="4" id="KW-0548">Nucleotidyltransferase</keyword>
<keyword evidence="3" id="KW-0808">Transferase</keyword>
<evidence type="ECO:0000256" key="1">
    <source>
        <dbReference type="ARBA" id="ARBA00001946"/>
    </source>
</evidence>
<dbReference type="EMBL" id="DRGN01000135">
    <property type="protein sequence ID" value="HEU00620.1"/>
    <property type="molecule type" value="Genomic_DNA"/>
</dbReference>
<keyword evidence="6" id="KW-0547">Nucleotide-binding</keyword>
<evidence type="ECO:0000313" key="10">
    <source>
        <dbReference type="EMBL" id="HEU00620.1"/>
    </source>
</evidence>
<comment type="caution">
    <text evidence="10">The sequence shown here is derived from an EMBL/GenBank/DDBJ whole genome shotgun (WGS) entry which is preliminary data.</text>
</comment>
<comment type="cofactor">
    <cofactor evidence="1">
        <name>Mg(2+)</name>
        <dbReference type="ChEBI" id="CHEBI:18420"/>
    </cofactor>
</comment>
<sequence>MPTQLGSFSRNWDTGLRYNRGTRSVDHGDRSQSRAARAVYYWRKRLPKGLALRIGANHVRLSLRTREVREARYLAASLNARAAHVLMNDTPQIGRDQLDLDPDEARAIEVAQGILANFTDVFDTAHMDGFRAKIGLQTKHADDAALIGDLLARMDRQKADFTLTFRGLGRAAESDQADASLRLLFDDPTAYDDWAARWRARLATEPREPGERRVAMDSVNPAIIPRNHRVEDALAAALAGDLAPFERLNEALAKPFEGRPDFVDYASLPPARDAAYRTFCGT</sequence>
<dbReference type="GO" id="GO:0046872">
    <property type="term" value="F:metal ion binding"/>
    <property type="evidence" value="ECO:0007669"/>
    <property type="project" value="UniProtKB-KW"/>
</dbReference>
<evidence type="ECO:0000256" key="5">
    <source>
        <dbReference type="ARBA" id="ARBA00022723"/>
    </source>
</evidence>
<dbReference type="Proteomes" id="UP000885680">
    <property type="component" value="Unassembled WGS sequence"/>
</dbReference>
<proteinExistence type="inferred from homology"/>
<dbReference type="PANTHER" id="PTHR12153">
    <property type="entry name" value="SELENOPROTEIN O"/>
    <property type="match status" value="1"/>
</dbReference>
<dbReference type="InterPro" id="IPR003846">
    <property type="entry name" value="SelO"/>
</dbReference>
<protein>
    <recommendedName>
        <fullName evidence="9">DUF6538 domain-containing protein</fullName>
    </recommendedName>
</protein>
<comment type="similarity">
    <text evidence="2">Belongs to the SELO family.</text>
</comment>
<dbReference type="Pfam" id="PF20172">
    <property type="entry name" value="DUF6538"/>
    <property type="match status" value="1"/>
</dbReference>